<protein>
    <submittedName>
        <fullName evidence="1">Uncharacterized protein</fullName>
    </submittedName>
</protein>
<name>A0A7S4ENP1_9STRA</name>
<reference evidence="1" key="1">
    <citation type="submission" date="2021-01" db="EMBL/GenBank/DDBJ databases">
        <authorList>
            <person name="Corre E."/>
            <person name="Pelletier E."/>
            <person name="Niang G."/>
            <person name="Scheremetjew M."/>
            <person name="Finn R."/>
            <person name="Kale V."/>
            <person name="Holt S."/>
            <person name="Cochrane G."/>
            <person name="Meng A."/>
            <person name="Brown T."/>
            <person name="Cohen L."/>
        </authorList>
    </citation>
    <scope>NUCLEOTIDE SEQUENCE</scope>
    <source>
        <strain evidence="1">10249 10 AB</strain>
    </source>
</reference>
<gene>
    <name evidence="1" type="ORF">PAUS00366_LOCUS19033</name>
</gene>
<dbReference type="EMBL" id="HBIX01028183">
    <property type="protein sequence ID" value="CAE0726276.1"/>
    <property type="molecule type" value="Transcribed_RNA"/>
</dbReference>
<dbReference type="AlphaFoldDB" id="A0A7S4ENP1"/>
<sequence>MVDCEFYSERRARCHNTYGTNRGEECVHEALTEKRCLSMQRCPRKALEYYGNYNNNNGIIGSGMNSGGDFTKTNQDLHQSYGSETTNYQKALCASWAESFFYIDKELEHGEEVTRHHREARRVVSNDSKLQKECRRIAMDLAECLRATTKR</sequence>
<organism evidence="1">
    <name type="scientific">Pseudo-nitzschia australis</name>
    <dbReference type="NCBI Taxonomy" id="44445"/>
    <lineage>
        <taxon>Eukaryota</taxon>
        <taxon>Sar</taxon>
        <taxon>Stramenopiles</taxon>
        <taxon>Ochrophyta</taxon>
        <taxon>Bacillariophyta</taxon>
        <taxon>Bacillariophyceae</taxon>
        <taxon>Bacillariophycidae</taxon>
        <taxon>Bacillariales</taxon>
        <taxon>Bacillariaceae</taxon>
        <taxon>Pseudo-nitzschia</taxon>
    </lineage>
</organism>
<proteinExistence type="predicted"/>
<evidence type="ECO:0000313" key="1">
    <source>
        <dbReference type="EMBL" id="CAE0726276.1"/>
    </source>
</evidence>
<accession>A0A7S4ENP1</accession>